<dbReference type="InterPro" id="IPR008258">
    <property type="entry name" value="Transglycosylase_SLT_dom_1"/>
</dbReference>
<keyword evidence="5" id="KW-1185">Reference proteome</keyword>
<dbReference type="CDD" id="cd16894">
    <property type="entry name" value="MltD-like"/>
    <property type="match status" value="1"/>
</dbReference>
<dbReference type="Proteomes" id="UP000245812">
    <property type="component" value="Unassembled WGS sequence"/>
</dbReference>
<name>A0A316IJN3_9GAMM</name>
<feature type="compositionally biased region" description="Low complexity" evidence="1">
    <location>
        <begin position="41"/>
        <end position="55"/>
    </location>
</feature>
<evidence type="ECO:0000256" key="1">
    <source>
        <dbReference type="SAM" id="MobiDB-lite"/>
    </source>
</evidence>
<feature type="domain" description="LysM" evidence="3">
    <location>
        <begin position="374"/>
        <end position="417"/>
    </location>
</feature>
<dbReference type="SUPFAM" id="SSF53955">
    <property type="entry name" value="Lysozyme-like"/>
    <property type="match status" value="1"/>
</dbReference>
<evidence type="ECO:0000313" key="5">
    <source>
        <dbReference type="Proteomes" id="UP000245812"/>
    </source>
</evidence>
<dbReference type="EMBL" id="QGHC01000001">
    <property type="protein sequence ID" value="PWK93006.1"/>
    <property type="molecule type" value="Genomic_DNA"/>
</dbReference>
<protein>
    <submittedName>
        <fullName evidence="4">Transcriptional regulator</fullName>
    </submittedName>
</protein>
<feature type="signal peptide" evidence="2">
    <location>
        <begin position="1"/>
        <end position="23"/>
    </location>
</feature>
<dbReference type="CDD" id="cd00118">
    <property type="entry name" value="LysM"/>
    <property type="match status" value="1"/>
</dbReference>
<dbReference type="InterPro" id="IPR023346">
    <property type="entry name" value="Lysozyme-like_dom_sf"/>
</dbReference>
<proteinExistence type="predicted"/>
<sequence length="429" mass="46288">MRQARHALRPLPVLLAALLAACATPPAPRPERRPPAPAPAPAATAAQAPAPSADDSPFEPAPADFWERLRGSFAMADCDADPGIAAWARRYTQDPQRFQAQMDEALPRLAYVQKIAAAHGVAGEFSLLPWVESEFRTAPGHRNGRPAGMWQIMPVTARHMGLHVGRDYDARLDIAEATEAVMTMLRRYYGQFQDWRVADYAYNAGEFSVRRLVDRHGMPPAEPAIPRLPVRAVTREHLTKLLAIACVVRAPERFGVTLPGLSPERQLATVKLDRPLPLAQAAANAGMSVEHVRKLNAGYLGAAASAPRDARLLLPRSHAGQLQEALAGSPASLTAALAPASPGIPPLGGDERPAVTADLENTPALPRPPAAAGRIHTVKAGETLWQIARRYTVSVAELERWNDLKGGRIKPGQKLRIQAARQAAAGRRN</sequence>
<dbReference type="Pfam" id="PF01476">
    <property type="entry name" value="LysM"/>
    <property type="match status" value="1"/>
</dbReference>
<dbReference type="PROSITE" id="PS51257">
    <property type="entry name" value="PROKAR_LIPOPROTEIN"/>
    <property type="match status" value="1"/>
</dbReference>
<dbReference type="RefSeq" id="WP_342767284.1">
    <property type="nucleotide sequence ID" value="NZ_MSZV01000048.1"/>
</dbReference>
<feature type="chain" id="PRO_5016266157" evidence="2">
    <location>
        <begin position="24"/>
        <end position="429"/>
    </location>
</feature>
<dbReference type="InterPro" id="IPR036779">
    <property type="entry name" value="LysM_dom_sf"/>
</dbReference>
<keyword evidence="2" id="KW-0732">Signal</keyword>
<organism evidence="4 5">
    <name type="scientific">Fulvimonas soli</name>
    <dbReference type="NCBI Taxonomy" id="155197"/>
    <lineage>
        <taxon>Bacteria</taxon>
        <taxon>Pseudomonadati</taxon>
        <taxon>Pseudomonadota</taxon>
        <taxon>Gammaproteobacteria</taxon>
        <taxon>Lysobacterales</taxon>
        <taxon>Rhodanobacteraceae</taxon>
        <taxon>Fulvimonas</taxon>
    </lineage>
</organism>
<dbReference type="PROSITE" id="PS51782">
    <property type="entry name" value="LYSM"/>
    <property type="match status" value="1"/>
</dbReference>
<evidence type="ECO:0000259" key="3">
    <source>
        <dbReference type="PROSITE" id="PS51782"/>
    </source>
</evidence>
<evidence type="ECO:0000313" key="4">
    <source>
        <dbReference type="EMBL" id="PWK93006.1"/>
    </source>
</evidence>
<dbReference type="SMART" id="SM00257">
    <property type="entry name" value="LysM"/>
    <property type="match status" value="1"/>
</dbReference>
<dbReference type="Pfam" id="PF01464">
    <property type="entry name" value="SLT"/>
    <property type="match status" value="1"/>
</dbReference>
<dbReference type="PANTHER" id="PTHR33734">
    <property type="entry name" value="LYSM DOMAIN-CONTAINING GPI-ANCHORED PROTEIN 2"/>
    <property type="match status" value="1"/>
</dbReference>
<dbReference type="InterPro" id="IPR018392">
    <property type="entry name" value="LysM"/>
</dbReference>
<dbReference type="Gene3D" id="1.10.530.10">
    <property type="match status" value="1"/>
</dbReference>
<dbReference type="Gene3D" id="3.10.350.10">
    <property type="entry name" value="LysM domain"/>
    <property type="match status" value="1"/>
</dbReference>
<comment type="caution">
    <text evidence="4">The sequence shown here is derived from an EMBL/GenBank/DDBJ whole genome shotgun (WGS) entry which is preliminary data.</text>
</comment>
<evidence type="ECO:0000256" key="2">
    <source>
        <dbReference type="SAM" id="SignalP"/>
    </source>
</evidence>
<dbReference type="PANTHER" id="PTHR33734:SF22">
    <property type="entry name" value="MEMBRANE-BOUND LYTIC MUREIN TRANSGLYCOSYLASE D"/>
    <property type="match status" value="1"/>
</dbReference>
<gene>
    <name evidence="4" type="ORF">C7456_101355</name>
</gene>
<reference evidence="4 5" key="1">
    <citation type="submission" date="2018-05" db="EMBL/GenBank/DDBJ databases">
        <title>Genomic Encyclopedia of Type Strains, Phase IV (KMG-IV): sequencing the most valuable type-strain genomes for metagenomic binning, comparative biology and taxonomic classification.</title>
        <authorList>
            <person name="Goeker M."/>
        </authorList>
    </citation>
    <scope>NUCLEOTIDE SEQUENCE [LARGE SCALE GENOMIC DNA]</scope>
    <source>
        <strain evidence="4 5">DSM 14263</strain>
    </source>
</reference>
<dbReference type="AlphaFoldDB" id="A0A316IJN3"/>
<dbReference type="SUPFAM" id="SSF54106">
    <property type="entry name" value="LysM domain"/>
    <property type="match status" value="1"/>
</dbReference>
<accession>A0A316IJN3</accession>
<feature type="region of interest" description="Disordered" evidence="1">
    <location>
        <begin position="25"/>
        <end position="61"/>
    </location>
</feature>
<dbReference type="GO" id="GO:0008932">
    <property type="term" value="F:lytic endotransglycosylase activity"/>
    <property type="evidence" value="ECO:0007669"/>
    <property type="project" value="TreeGrafter"/>
</dbReference>